<evidence type="ECO:0000313" key="2">
    <source>
        <dbReference type="EMBL" id="GFD61549.1"/>
    </source>
</evidence>
<gene>
    <name evidence="2" type="ORF">Tci_933518</name>
</gene>
<comment type="caution">
    <text evidence="2">The sequence shown here is derived from an EMBL/GenBank/DDBJ whole genome shotgun (WGS) entry which is preliminary data.</text>
</comment>
<proteinExistence type="predicted"/>
<protein>
    <submittedName>
        <fullName evidence="2">Uncharacterized protein</fullName>
    </submittedName>
</protein>
<evidence type="ECO:0000256" key="1">
    <source>
        <dbReference type="SAM" id="MobiDB-lite"/>
    </source>
</evidence>
<name>A0A699XP22_TANCI</name>
<organism evidence="2">
    <name type="scientific">Tanacetum cinerariifolium</name>
    <name type="common">Dalmatian daisy</name>
    <name type="synonym">Chrysanthemum cinerariifolium</name>
    <dbReference type="NCBI Taxonomy" id="118510"/>
    <lineage>
        <taxon>Eukaryota</taxon>
        <taxon>Viridiplantae</taxon>
        <taxon>Streptophyta</taxon>
        <taxon>Embryophyta</taxon>
        <taxon>Tracheophyta</taxon>
        <taxon>Spermatophyta</taxon>
        <taxon>Magnoliopsida</taxon>
        <taxon>eudicotyledons</taxon>
        <taxon>Gunneridae</taxon>
        <taxon>Pentapetalae</taxon>
        <taxon>asterids</taxon>
        <taxon>campanulids</taxon>
        <taxon>Asterales</taxon>
        <taxon>Asteraceae</taxon>
        <taxon>Asteroideae</taxon>
        <taxon>Anthemideae</taxon>
        <taxon>Anthemidinae</taxon>
        <taxon>Tanacetum</taxon>
    </lineage>
</organism>
<feature type="compositionally biased region" description="Basic and acidic residues" evidence="1">
    <location>
        <begin position="20"/>
        <end position="29"/>
    </location>
</feature>
<feature type="region of interest" description="Disordered" evidence="1">
    <location>
        <begin position="20"/>
        <end position="65"/>
    </location>
</feature>
<reference evidence="2" key="1">
    <citation type="journal article" date="2019" name="Sci. Rep.">
        <title>Draft genome of Tanacetum cinerariifolium, the natural source of mosquito coil.</title>
        <authorList>
            <person name="Yamashiro T."/>
            <person name="Shiraishi A."/>
            <person name="Satake H."/>
            <person name="Nakayama K."/>
        </authorList>
    </citation>
    <scope>NUCLEOTIDE SEQUENCE</scope>
</reference>
<accession>A0A699XP22</accession>
<dbReference type="AlphaFoldDB" id="A0A699XP22"/>
<feature type="compositionally biased region" description="Basic and acidic residues" evidence="1">
    <location>
        <begin position="36"/>
        <end position="65"/>
    </location>
</feature>
<sequence length="65" mass="7147">ASKITAQDLEISALKAKIKHLEDRDRGDDDPSGEDATIKGRRLETGEEAGIERSMEKGSDDTEEM</sequence>
<feature type="non-terminal residue" evidence="2">
    <location>
        <position position="1"/>
    </location>
</feature>
<dbReference type="EMBL" id="BKCJ011895064">
    <property type="protein sequence ID" value="GFD61549.1"/>
    <property type="molecule type" value="Genomic_DNA"/>
</dbReference>
<feature type="non-terminal residue" evidence="2">
    <location>
        <position position="65"/>
    </location>
</feature>